<sequence length="212" mass="25537">MSTHRQEYYPPLLEDHYYHIYNRGNNGDNLFFQDRNYRYFLQKYDAYLSPYVETYAFCLLPNHFHLLVRIKNFSDLPQMQQTLRHGNEWITSPERIISEQFRRFFVSYAKSVKIQEERTGSLFEKNFRRKQVDSEQYFTTLIAYIHQNPQTHGICADYTDYPYSSYQRIIDPKPTRLMKSFVIDWFGGVATYIQFHQQASALELISSIVIEE</sequence>
<comment type="caution">
    <text evidence="2">The sequence shown here is derived from an EMBL/GenBank/DDBJ whole genome shotgun (WGS) entry which is preliminary data.</text>
</comment>
<organism evidence="2 3">
    <name type="scientific">Spirosoma liriopis</name>
    <dbReference type="NCBI Taxonomy" id="2937440"/>
    <lineage>
        <taxon>Bacteria</taxon>
        <taxon>Pseudomonadati</taxon>
        <taxon>Bacteroidota</taxon>
        <taxon>Cytophagia</taxon>
        <taxon>Cytophagales</taxon>
        <taxon>Cytophagaceae</taxon>
        <taxon>Spirosoma</taxon>
    </lineage>
</organism>
<dbReference type="RefSeq" id="WP_248477683.1">
    <property type="nucleotide sequence ID" value="NZ_JALPRF010000002.1"/>
</dbReference>
<dbReference type="InterPro" id="IPR002686">
    <property type="entry name" value="Transposase_17"/>
</dbReference>
<evidence type="ECO:0000313" key="3">
    <source>
        <dbReference type="Proteomes" id="UP001202180"/>
    </source>
</evidence>
<dbReference type="SUPFAM" id="SSF143422">
    <property type="entry name" value="Transposase IS200-like"/>
    <property type="match status" value="1"/>
</dbReference>
<feature type="domain" description="Transposase IS200-like" evidence="1">
    <location>
        <begin position="13"/>
        <end position="148"/>
    </location>
</feature>
<accession>A0ABT0HMC0</accession>
<dbReference type="SMART" id="SM01321">
    <property type="entry name" value="Y1_Tnp"/>
    <property type="match status" value="1"/>
</dbReference>
<evidence type="ECO:0000259" key="1">
    <source>
        <dbReference type="SMART" id="SM01321"/>
    </source>
</evidence>
<keyword evidence="3" id="KW-1185">Reference proteome</keyword>
<dbReference type="EMBL" id="JALPRF010000002">
    <property type="protein sequence ID" value="MCK8493105.1"/>
    <property type="molecule type" value="Genomic_DNA"/>
</dbReference>
<dbReference type="InterPro" id="IPR036515">
    <property type="entry name" value="Transposase_17_sf"/>
</dbReference>
<dbReference type="Proteomes" id="UP001202180">
    <property type="component" value="Unassembled WGS sequence"/>
</dbReference>
<gene>
    <name evidence="2" type="ORF">M0L20_14645</name>
</gene>
<dbReference type="PANTHER" id="PTHR34322">
    <property type="entry name" value="TRANSPOSASE, Y1_TNP DOMAIN-CONTAINING"/>
    <property type="match status" value="1"/>
</dbReference>
<evidence type="ECO:0000313" key="2">
    <source>
        <dbReference type="EMBL" id="MCK8493105.1"/>
    </source>
</evidence>
<reference evidence="2 3" key="1">
    <citation type="submission" date="2022-04" db="EMBL/GenBank/DDBJ databases">
        <title>Spirosoma sp. strain RP8 genome sequencing and assembly.</title>
        <authorList>
            <person name="Jung Y."/>
        </authorList>
    </citation>
    <scope>NUCLEOTIDE SEQUENCE [LARGE SCALE GENOMIC DNA]</scope>
    <source>
        <strain evidence="2 3">RP8</strain>
    </source>
</reference>
<proteinExistence type="predicted"/>
<dbReference type="PANTHER" id="PTHR34322:SF2">
    <property type="entry name" value="TRANSPOSASE IS200-LIKE DOMAIN-CONTAINING PROTEIN"/>
    <property type="match status" value="1"/>
</dbReference>
<dbReference type="Gene3D" id="3.30.70.1290">
    <property type="entry name" value="Transposase IS200-like"/>
    <property type="match status" value="1"/>
</dbReference>
<protein>
    <recommendedName>
        <fullName evidence="1">Transposase IS200-like domain-containing protein</fullName>
    </recommendedName>
</protein>
<name>A0ABT0HMC0_9BACT</name>